<organism evidence="7">
    <name type="scientific">Tetraselmis sp. GSL018</name>
    <dbReference type="NCBI Taxonomy" id="582737"/>
    <lineage>
        <taxon>Eukaryota</taxon>
        <taxon>Viridiplantae</taxon>
        <taxon>Chlorophyta</taxon>
        <taxon>core chlorophytes</taxon>
        <taxon>Chlorodendrophyceae</taxon>
        <taxon>Chlorodendrales</taxon>
        <taxon>Chlorodendraceae</taxon>
        <taxon>Tetraselmis</taxon>
    </lineage>
</organism>
<keyword evidence="5 6" id="KW-0472">Membrane</keyword>
<evidence type="ECO:0000256" key="5">
    <source>
        <dbReference type="ARBA" id="ARBA00023136"/>
    </source>
</evidence>
<evidence type="ECO:0000256" key="1">
    <source>
        <dbReference type="ARBA" id="ARBA00004141"/>
    </source>
</evidence>
<feature type="transmembrane region" description="Helical" evidence="6">
    <location>
        <begin position="54"/>
        <end position="80"/>
    </location>
</feature>
<dbReference type="InterPro" id="IPR003377">
    <property type="entry name" value="Cornichon"/>
</dbReference>
<evidence type="ECO:0000256" key="6">
    <source>
        <dbReference type="SAM" id="Phobius"/>
    </source>
</evidence>
<evidence type="ECO:0000256" key="4">
    <source>
        <dbReference type="ARBA" id="ARBA00022989"/>
    </source>
</evidence>
<evidence type="ECO:0000256" key="3">
    <source>
        <dbReference type="ARBA" id="ARBA00022692"/>
    </source>
</evidence>
<feature type="transmembrane region" description="Helical" evidence="6">
    <location>
        <begin position="111"/>
        <end position="129"/>
    </location>
</feature>
<proteinExistence type="inferred from homology"/>
<feature type="transmembrane region" description="Helical" evidence="6">
    <location>
        <begin position="5"/>
        <end position="27"/>
    </location>
</feature>
<comment type="similarity">
    <text evidence="2">Belongs to the cornichon family.</text>
</comment>
<reference evidence="7" key="1">
    <citation type="submission" date="2014-05" db="EMBL/GenBank/DDBJ databases">
        <title>The transcriptome of the halophilic microalga Tetraselmis sp. GSL018 isolated from the Great Salt Lake, Utah.</title>
        <authorList>
            <person name="Jinkerson R.E."/>
            <person name="D'Adamo S."/>
            <person name="Posewitz M.C."/>
        </authorList>
    </citation>
    <scope>NUCLEOTIDE SEQUENCE</scope>
    <source>
        <strain evidence="7">GSL018</strain>
    </source>
</reference>
<evidence type="ECO:0000256" key="2">
    <source>
        <dbReference type="ARBA" id="ARBA00010095"/>
    </source>
</evidence>
<dbReference type="GO" id="GO:0016192">
    <property type="term" value="P:vesicle-mediated transport"/>
    <property type="evidence" value="ECO:0007669"/>
    <property type="project" value="InterPro"/>
</dbReference>
<dbReference type="SMART" id="SM01398">
    <property type="entry name" value="Cornichon"/>
    <property type="match status" value="1"/>
</dbReference>
<keyword evidence="3 6" id="KW-0812">Transmembrane</keyword>
<dbReference type="PANTHER" id="PTHR12290">
    <property type="entry name" value="CORNICHON-RELATED"/>
    <property type="match status" value="1"/>
</dbReference>
<comment type="subcellular location">
    <subcellularLocation>
        <location evidence="1">Membrane</location>
        <topology evidence="1">Multi-pass membrane protein</topology>
    </subcellularLocation>
</comment>
<dbReference type="Pfam" id="PF03311">
    <property type="entry name" value="Cornichon"/>
    <property type="match status" value="1"/>
</dbReference>
<dbReference type="EMBL" id="GBEZ01014643">
    <property type="protein sequence ID" value="JAC71445.1"/>
    <property type="molecule type" value="Transcribed_RNA"/>
</dbReference>
<name>A0A061RLB8_9CHLO</name>
<dbReference type="AlphaFoldDB" id="A0A061RLB8"/>
<protein>
    <submittedName>
        <fullName evidence="7">Cornichon-like protein</fullName>
    </submittedName>
</protein>
<keyword evidence="4 6" id="KW-1133">Transmembrane helix</keyword>
<sequence>MSWNFLVWLVCFILQAAILGILMYSLICLSDLENDFINPHDSTTRINRWVVPEYLVQALLSCLLLLSGKWFTGLVQLAVLGFHLRSYFRNEHFADVTEIFKQLPLQKKHRIFKLAIYLICFVMIIYRLVEAAVTGLLSPAGREIAKQVLTDAAGSIHY</sequence>
<dbReference type="GO" id="GO:0016020">
    <property type="term" value="C:membrane"/>
    <property type="evidence" value="ECO:0007669"/>
    <property type="project" value="UniProtKB-SubCell"/>
</dbReference>
<accession>A0A061RLB8</accession>
<evidence type="ECO:0000313" key="7">
    <source>
        <dbReference type="EMBL" id="JAC71445.1"/>
    </source>
</evidence>
<gene>
    <name evidence="7" type="ORF">TSPGSL018_1893</name>
</gene>